<dbReference type="Proteomes" id="UP000257607">
    <property type="component" value="Chromosome"/>
</dbReference>
<organism evidence="1 2">
    <name type="scientific">Latilactobacillus curvatus</name>
    <name type="common">Lactobacillus curvatus</name>
    <dbReference type="NCBI Taxonomy" id="28038"/>
    <lineage>
        <taxon>Bacteria</taxon>
        <taxon>Bacillati</taxon>
        <taxon>Bacillota</taxon>
        <taxon>Bacilli</taxon>
        <taxon>Lactobacillales</taxon>
        <taxon>Lactobacillaceae</taxon>
        <taxon>Latilactobacillus</taxon>
    </lineage>
</organism>
<sequence>MGDITQFPDQYDRLIRMGKVALNQQNWQQACDHFEAAYQLEQTLSANLLWASALIEAGDPQTALTIVEEQQADYLQQTDLVRFYLALLLNNHRFITANQVWEALRHATIAPQVIKTLRMMITAAELEYQANHQATIQKQAEGLYNLTAHPLAEQLAMLTQAEQLPRNVYVTSIAPILTNPYSHAFVKTTVIETLVQLNIEQLVTMQWFEQTKTFVPADIQLMEESPTFNAVLAALNEQLATEDPTLLAQVMADVEMGFAYLYPFEAGIMYNPTEWAQAWLKQLLGSDYTASVVISEKTEDWVKKLQEMTGKLDF</sequence>
<reference evidence="1 2" key="1">
    <citation type="submission" date="2018-07" db="EMBL/GenBank/DDBJ databases">
        <title>Lactobacillus curvatus genome sequence.</title>
        <authorList>
            <person name="Prechtl R."/>
        </authorList>
    </citation>
    <scope>NUCLEOTIDE SEQUENCE [LARGE SCALE GENOMIC DNA]</scope>
    <source>
        <strain evidence="1 2">TMW 1.1928</strain>
    </source>
</reference>
<proteinExistence type="predicted"/>
<dbReference type="RefSeq" id="WP_076786860.1">
    <property type="nucleotide sequence ID" value="NZ_CP016221.1"/>
</dbReference>
<dbReference type="AlphaFoldDB" id="A0A385AF71"/>
<dbReference type="SUPFAM" id="SSF116965">
    <property type="entry name" value="Hypothetical protein MPN330"/>
    <property type="match status" value="1"/>
</dbReference>
<evidence type="ECO:0000313" key="1">
    <source>
        <dbReference type="EMBL" id="AXN35976.1"/>
    </source>
</evidence>
<dbReference type="InterPro" id="IPR011990">
    <property type="entry name" value="TPR-like_helical_dom_sf"/>
</dbReference>
<dbReference type="SUPFAM" id="SSF48452">
    <property type="entry name" value="TPR-like"/>
    <property type="match status" value="1"/>
</dbReference>
<name>A0A385AF71_LATCU</name>
<accession>A0A385AF71</accession>
<gene>
    <name evidence="1" type="ORF">DT351_06215</name>
</gene>
<protein>
    <recommendedName>
        <fullName evidence="3">TPR repeat-containing protein</fullName>
    </recommendedName>
</protein>
<evidence type="ECO:0008006" key="3">
    <source>
        <dbReference type="Google" id="ProtNLM"/>
    </source>
</evidence>
<evidence type="ECO:0000313" key="2">
    <source>
        <dbReference type="Proteomes" id="UP000257607"/>
    </source>
</evidence>
<dbReference type="EMBL" id="CP031003">
    <property type="protein sequence ID" value="AXN35976.1"/>
    <property type="molecule type" value="Genomic_DNA"/>
</dbReference>